<sequence>MPWSNQSGGGGRSGGPWGGGGSGGPWGGGGGNNGPWGGGQKPGGGGGSGGQSPDLEELLRRSQDRIKRIFPGDGRGGGGGGRSVGIKGAGVAIVAVVAIWLATGFYRVNPGEVGVELVLGGYAGMTQPGLNYNWPYPIGEVYTPDVLRIRELNVGIRDVGGASTAGRDVPEESLMLTGDENIVDVDFRVQWRISNAEDYLFNIQNPEGTVKAVAESAMREVVGTKNIQPILTQERQQVEMQVQELMQSTLDQYEAGIEVAQVQLQKVDPPQQVIDAFRDVQAARADQERLQNEANAYANRVVPEARGEAAQVVQQANAYKDRVVAEARGQADRFVSIYDEYALAPDVTRQRLYLETLERVLGRTDKVIIGDDAAGGQGVVPYLPLDQIQSGRTTSSRTTSQTSGGQ</sequence>
<dbReference type="AlphaFoldDB" id="A0AAE3VND0"/>
<dbReference type="RefSeq" id="WP_306885124.1">
    <property type="nucleotide sequence ID" value="NZ_JAUSUL010000002.1"/>
</dbReference>
<comment type="subcellular location">
    <subcellularLocation>
        <location evidence="1">Membrane</location>
        <topology evidence="1">Single-pass membrane protein</topology>
    </subcellularLocation>
</comment>
<dbReference type="PANTHER" id="PTHR43327">
    <property type="entry name" value="STOMATIN-LIKE PROTEIN 2, MITOCHONDRIAL"/>
    <property type="match status" value="1"/>
</dbReference>
<dbReference type="Pfam" id="PF01145">
    <property type="entry name" value="Band_7"/>
    <property type="match status" value="1"/>
</dbReference>
<comment type="function">
    <text evidence="6">HflC and HflK could encode or regulate a protease.</text>
</comment>
<evidence type="ECO:0000256" key="5">
    <source>
        <dbReference type="ARBA" id="ARBA00023136"/>
    </source>
</evidence>
<evidence type="ECO:0000256" key="7">
    <source>
        <dbReference type="SAM" id="MobiDB-lite"/>
    </source>
</evidence>
<comment type="caution">
    <text evidence="9">The sequence shown here is derived from an EMBL/GenBank/DDBJ whole genome shotgun (WGS) entry which is preliminary data.</text>
</comment>
<keyword evidence="5" id="KW-0472">Membrane</keyword>
<keyword evidence="9" id="KW-0378">Hydrolase</keyword>
<dbReference type="Pfam" id="PF12221">
    <property type="entry name" value="HflK_N"/>
    <property type="match status" value="1"/>
</dbReference>
<keyword evidence="3" id="KW-0812">Transmembrane</keyword>
<dbReference type="PANTHER" id="PTHR43327:SF2">
    <property type="entry name" value="MODULATOR OF FTSH PROTEASE HFLK"/>
    <property type="match status" value="1"/>
</dbReference>
<comment type="subunit">
    <text evidence="6">HflC and HflK may interact to form a multimeric complex.</text>
</comment>
<proteinExistence type="inferred from homology"/>
<name>A0AAE3VND0_9HYPH</name>
<dbReference type="SMART" id="SM00244">
    <property type="entry name" value="PHB"/>
    <property type="match status" value="1"/>
</dbReference>
<feature type="compositionally biased region" description="Gly residues" evidence="7">
    <location>
        <begin position="7"/>
        <end position="50"/>
    </location>
</feature>
<evidence type="ECO:0000256" key="6">
    <source>
        <dbReference type="RuleBase" id="RU364113"/>
    </source>
</evidence>
<protein>
    <recommendedName>
        <fullName evidence="6">Protein HflK</fullName>
    </recommendedName>
</protein>
<reference evidence="9" key="1">
    <citation type="submission" date="2023-07" db="EMBL/GenBank/DDBJ databases">
        <title>Genomic Encyclopedia of Type Strains, Phase IV (KMG-IV): sequencing the most valuable type-strain genomes for metagenomic binning, comparative biology and taxonomic classification.</title>
        <authorList>
            <person name="Goeker M."/>
        </authorList>
    </citation>
    <scope>NUCLEOTIDE SEQUENCE</scope>
    <source>
        <strain evidence="9">DSM 21202</strain>
    </source>
</reference>
<feature type="region of interest" description="Disordered" evidence="7">
    <location>
        <begin position="386"/>
        <end position="406"/>
    </location>
</feature>
<evidence type="ECO:0000256" key="4">
    <source>
        <dbReference type="ARBA" id="ARBA00022989"/>
    </source>
</evidence>
<evidence type="ECO:0000256" key="2">
    <source>
        <dbReference type="ARBA" id="ARBA00006971"/>
    </source>
</evidence>
<dbReference type="GO" id="GO:0016020">
    <property type="term" value="C:membrane"/>
    <property type="evidence" value="ECO:0007669"/>
    <property type="project" value="UniProtKB-SubCell"/>
</dbReference>
<feature type="compositionally biased region" description="Low complexity" evidence="7">
    <location>
        <begin position="389"/>
        <end position="406"/>
    </location>
</feature>
<feature type="domain" description="Band 7" evidence="8">
    <location>
        <begin position="103"/>
        <end position="281"/>
    </location>
</feature>
<dbReference type="Gene3D" id="3.30.479.30">
    <property type="entry name" value="Band 7 domain"/>
    <property type="match status" value="1"/>
</dbReference>
<dbReference type="InterPro" id="IPR036013">
    <property type="entry name" value="Band_7/SPFH_dom_sf"/>
</dbReference>
<evidence type="ECO:0000256" key="3">
    <source>
        <dbReference type="ARBA" id="ARBA00022692"/>
    </source>
</evidence>
<dbReference type="GO" id="GO:0006508">
    <property type="term" value="P:proteolysis"/>
    <property type="evidence" value="ECO:0007669"/>
    <property type="project" value="UniProtKB-KW"/>
</dbReference>
<evidence type="ECO:0000313" key="10">
    <source>
        <dbReference type="Proteomes" id="UP001229244"/>
    </source>
</evidence>
<dbReference type="InterPro" id="IPR050710">
    <property type="entry name" value="Band7/mec-2_domain"/>
</dbReference>
<dbReference type="InterPro" id="IPR020980">
    <property type="entry name" value="Membrane_HflK_N"/>
</dbReference>
<gene>
    <name evidence="9" type="ORF">J2S73_001746</name>
</gene>
<accession>A0AAE3VND0</accession>
<keyword evidence="4" id="KW-1133">Transmembrane helix</keyword>
<evidence type="ECO:0000313" key="9">
    <source>
        <dbReference type="EMBL" id="MDQ0315289.1"/>
    </source>
</evidence>
<evidence type="ECO:0000256" key="1">
    <source>
        <dbReference type="ARBA" id="ARBA00004167"/>
    </source>
</evidence>
<dbReference type="GO" id="GO:0008233">
    <property type="term" value="F:peptidase activity"/>
    <property type="evidence" value="ECO:0007669"/>
    <property type="project" value="UniProtKB-KW"/>
</dbReference>
<dbReference type="CDD" id="cd03404">
    <property type="entry name" value="SPFH_HflK"/>
    <property type="match status" value="1"/>
</dbReference>
<comment type="similarity">
    <text evidence="2 6">Belongs to the band 7/mec-2 family. HflK subfamily.</text>
</comment>
<evidence type="ECO:0000259" key="8">
    <source>
        <dbReference type="SMART" id="SM00244"/>
    </source>
</evidence>
<dbReference type="InterPro" id="IPR010201">
    <property type="entry name" value="HflK"/>
</dbReference>
<dbReference type="EMBL" id="JAUSUL010000002">
    <property type="protein sequence ID" value="MDQ0315289.1"/>
    <property type="molecule type" value="Genomic_DNA"/>
</dbReference>
<dbReference type="SUPFAM" id="SSF117892">
    <property type="entry name" value="Band 7/SPFH domain"/>
    <property type="match status" value="1"/>
</dbReference>
<dbReference type="Proteomes" id="UP001229244">
    <property type="component" value="Unassembled WGS sequence"/>
</dbReference>
<dbReference type="NCBIfam" id="TIGR01933">
    <property type="entry name" value="hflK"/>
    <property type="match status" value="1"/>
</dbReference>
<feature type="region of interest" description="Disordered" evidence="7">
    <location>
        <begin position="1"/>
        <end position="55"/>
    </location>
</feature>
<organism evidence="9 10">
    <name type="scientific">Amorphus orientalis</name>
    <dbReference type="NCBI Taxonomy" id="649198"/>
    <lineage>
        <taxon>Bacteria</taxon>
        <taxon>Pseudomonadati</taxon>
        <taxon>Pseudomonadota</taxon>
        <taxon>Alphaproteobacteria</taxon>
        <taxon>Hyphomicrobiales</taxon>
        <taxon>Amorphaceae</taxon>
        <taxon>Amorphus</taxon>
    </lineage>
</organism>
<keyword evidence="9" id="KW-0645">Protease</keyword>
<keyword evidence="10" id="KW-1185">Reference proteome</keyword>
<dbReference type="InterPro" id="IPR001107">
    <property type="entry name" value="Band_7"/>
</dbReference>